<dbReference type="Gene3D" id="2.60.120.10">
    <property type="entry name" value="Jelly Rolls"/>
    <property type="match status" value="1"/>
</dbReference>
<sequence length="295" mass="34750">MAKNKPKIEQYHLHKDQPEKLQFEIYSLSDYLTKNKGHTEKPHIHSFYQIIWFTKGNGMHFVDFNEFKASTNKIFFISKNQIHYFDNFSSYEGVIIHFNESFLMDNESDIDIFLKYNIFNDFESEPVFTIPSVAIENFSLLVSNLKNEIENPNNFAHKDFLKHFLKLFLISIQRLGKRNNCKNPSINNQQNITLLKFKKSLELNFNSIHSVKEYANILNISSKTLTNHTRETALKTPLELINDRIILEAKRLLSHSNFNINEIGFQLGFEDPSYFVKFFKKQTKKSPSDFRKAIS</sequence>
<dbReference type="InterPro" id="IPR020449">
    <property type="entry name" value="Tscrpt_reg_AraC-type_HTH"/>
</dbReference>
<dbReference type="InterPro" id="IPR014710">
    <property type="entry name" value="RmlC-like_jellyroll"/>
</dbReference>
<dbReference type="SUPFAM" id="SSF46689">
    <property type="entry name" value="Homeodomain-like"/>
    <property type="match status" value="1"/>
</dbReference>
<dbReference type="EMBL" id="JACRUL010000109">
    <property type="protein sequence ID" value="MBC5846297.1"/>
    <property type="molecule type" value="Genomic_DNA"/>
</dbReference>
<dbReference type="Gene3D" id="1.10.10.60">
    <property type="entry name" value="Homeodomain-like"/>
    <property type="match status" value="1"/>
</dbReference>
<evidence type="ECO:0000313" key="5">
    <source>
        <dbReference type="EMBL" id="MBC5846297.1"/>
    </source>
</evidence>
<comment type="caution">
    <text evidence="5">The sequence shown here is derived from an EMBL/GenBank/DDBJ whole genome shotgun (WGS) entry which is preliminary data.</text>
</comment>
<dbReference type="GO" id="GO:0043565">
    <property type="term" value="F:sequence-specific DNA binding"/>
    <property type="evidence" value="ECO:0007669"/>
    <property type="project" value="InterPro"/>
</dbReference>
<dbReference type="AlphaFoldDB" id="A0A923SGZ9"/>
<evidence type="ECO:0000256" key="3">
    <source>
        <dbReference type="ARBA" id="ARBA00023163"/>
    </source>
</evidence>
<dbReference type="InterPro" id="IPR003313">
    <property type="entry name" value="AraC-bd"/>
</dbReference>
<dbReference type="SUPFAM" id="SSF51215">
    <property type="entry name" value="Regulatory protein AraC"/>
    <property type="match status" value="1"/>
</dbReference>
<dbReference type="PANTHER" id="PTHR43280">
    <property type="entry name" value="ARAC-FAMILY TRANSCRIPTIONAL REGULATOR"/>
    <property type="match status" value="1"/>
</dbReference>
<dbReference type="Proteomes" id="UP000641454">
    <property type="component" value="Unassembled WGS sequence"/>
</dbReference>
<dbReference type="Pfam" id="PF02311">
    <property type="entry name" value="AraC_binding"/>
    <property type="match status" value="1"/>
</dbReference>
<gene>
    <name evidence="5" type="ORF">H8R25_17945</name>
</gene>
<evidence type="ECO:0000256" key="2">
    <source>
        <dbReference type="ARBA" id="ARBA00023125"/>
    </source>
</evidence>
<dbReference type="InterPro" id="IPR009057">
    <property type="entry name" value="Homeodomain-like_sf"/>
</dbReference>
<evidence type="ECO:0000256" key="1">
    <source>
        <dbReference type="ARBA" id="ARBA00023015"/>
    </source>
</evidence>
<evidence type="ECO:0000313" key="6">
    <source>
        <dbReference type="Proteomes" id="UP000641454"/>
    </source>
</evidence>
<dbReference type="InterPro" id="IPR018060">
    <property type="entry name" value="HTH_AraC"/>
</dbReference>
<dbReference type="SMART" id="SM00342">
    <property type="entry name" value="HTH_ARAC"/>
    <property type="match status" value="1"/>
</dbReference>
<name>A0A923SGZ9_9FLAO</name>
<feature type="domain" description="HTH araC/xylS-type" evidence="4">
    <location>
        <begin position="195"/>
        <end position="293"/>
    </location>
</feature>
<dbReference type="RefSeq" id="WP_187021821.1">
    <property type="nucleotide sequence ID" value="NZ_JACRUK010000108.1"/>
</dbReference>
<keyword evidence="6" id="KW-1185">Reference proteome</keyword>
<dbReference type="PROSITE" id="PS01124">
    <property type="entry name" value="HTH_ARAC_FAMILY_2"/>
    <property type="match status" value="1"/>
</dbReference>
<proteinExistence type="predicted"/>
<reference evidence="5 6" key="1">
    <citation type="submission" date="2020-08" db="EMBL/GenBank/DDBJ databases">
        <title>Description of novel Flavobacterium F-392 isolate.</title>
        <authorList>
            <person name="Saticioglu I.B."/>
            <person name="Duman M."/>
            <person name="Altun S."/>
        </authorList>
    </citation>
    <scope>NUCLEOTIDE SEQUENCE [LARGE SCALE GENOMIC DNA]</scope>
    <source>
        <strain evidence="5 6">F-392</strain>
    </source>
</reference>
<keyword evidence="3" id="KW-0804">Transcription</keyword>
<organism evidence="5 6">
    <name type="scientific">Flavobacterium muglaense</name>
    <dbReference type="NCBI Taxonomy" id="2764716"/>
    <lineage>
        <taxon>Bacteria</taxon>
        <taxon>Pseudomonadati</taxon>
        <taxon>Bacteroidota</taxon>
        <taxon>Flavobacteriia</taxon>
        <taxon>Flavobacteriales</taxon>
        <taxon>Flavobacteriaceae</taxon>
        <taxon>Flavobacterium</taxon>
    </lineage>
</organism>
<dbReference type="GO" id="GO:0003700">
    <property type="term" value="F:DNA-binding transcription factor activity"/>
    <property type="evidence" value="ECO:0007669"/>
    <property type="project" value="InterPro"/>
</dbReference>
<accession>A0A923SGZ9</accession>
<keyword evidence="1" id="KW-0805">Transcription regulation</keyword>
<dbReference type="PANTHER" id="PTHR43280:SF32">
    <property type="entry name" value="TRANSCRIPTIONAL REGULATORY PROTEIN"/>
    <property type="match status" value="1"/>
</dbReference>
<dbReference type="PRINTS" id="PR00032">
    <property type="entry name" value="HTHARAC"/>
</dbReference>
<dbReference type="Pfam" id="PF12833">
    <property type="entry name" value="HTH_18"/>
    <property type="match status" value="1"/>
</dbReference>
<keyword evidence="2" id="KW-0238">DNA-binding</keyword>
<protein>
    <submittedName>
        <fullName evidence="5">Helix-turn-helix domain-containing protein</fullName>
    </submittedName>
</protein>
<dbReference type="InterPro" id="IPR037923">
    <property type="entry name" value="HTH-like"/>
</dbReference>
<evidence type="ECO:0000259" key="4">
    <source>
        <dbReference type="PROSITE" id="PS01124"/>
    </source>
</evidence>